<evidence type="ECO:0000313" key="4">
    <source>
        <dbReference type="WBParaSite" id="GPUH_0001406701-mRNA-1"/>
    </source>
</evidence>
<dbReference type="EMBL" id="UYRT01080839">
    <property type="protein sequence ID" value="VDN23475.1"/>
    <property type="molecule type" value="Genomic_DNA"/>
</dbReference>
<sequence>MYACSKRTSQSARHGEDAAAGSQLYVSSYAVPQPATAAGASRAVPPIIRLLDNEGKLTHIAVAENNSYKLYRVSEAGANAAQMQEAGHAVSSITDTSKTADSSAKSSSPEGNLATAGLVKTETVTPSCSANYIIENVPAEQTLGALVGMRKFINPQRYGGSTTYTRAVELVDASGAQLDSSSSFCMRSRSEIREEVKRLIRCVKSNHISREEALKQLFEYIAMDSSSYVLSGTKLLPYSDANSSKFMPTGAKVDGNSSGNMSNTTDFGVAVEPSVQKNAEEGSEPFTRLVDEEGNMNIAIAEGHGYRVYRWNKATEGQEVYSCMDCESLRRTKNDPVSEF</sequence>
<reference evidence="2 3" key="2">
    <citation type="submission" date="2018-11" db="EMBL/GenBank/DDBJ databases">
        <authorList>
            <consortium name="Pathogen Informatics"/>
        </authorList>
    </citation>
    <scope>NUCLEOTIDE SEQUENCE [LARGE SCALE GENOMIC DNA]</scope>
</reference>
<feature type="compositionally biased region" description="Low complexity" evidence="1">
    <location>
        <begin position="91"/>
        <end position="108"/>
    </location>
</feature>
<feature type="region of interest" description="Disordered" evidence="1">
    <location>
        <begin position="89"/>
        <end position="114"/>
    </location>
</feature>
<proteinExistence type="predicted"/>
<dbReference type="Proteomes" id="UP000271098">
    <property type="component" value="Unassembled WGS sequence"/>
</dbReference>
<evidence type="ECO:0000256" key="1">
    <source>
        <dbReference type="SAM" id="MobiDB-lite"/>
    </source>
</evidence>
<evidence type="ECO:0000313" key="3">
    <source>
        <dbReference type="Proteomes" id="UP000271098"/>
    </source>
</evidence>
<evidence type="ECO:0000313" key="2">
    <source>
        <dbReference type="EMBL" id="VDN23475.1"/>
    </source>
</evidence>
<reference evidence="4" key="1">
    <citation type="submission" date="2016-06" db="UniProtKB">
        <authorList>
            <consortium name="WormBaseParasite"/>
        </authorList>
    </citation>
    <scope>IDENTIFICATION</scope>
</reference>
<organism evidence="4">
    <name type="scientific">Gongylonema pulchrum</name>
    <dbReference type="NCBI Taxonomy" id="637853"/>
    <lineage>
        <taxon>Eukaryota</taxon>
        <taxon>Metazoa</taxon>
        <taxon>Ecdysozoa</taxon>
        <taxon>Nematoda</taxon>
        <taxon>Chromadorea</taxon>
        <taxon>Rhabditida</taxon>
        <taxon>Spirurina</taxon>
        <taxon>Spiruromorpha</taxon>
        <taxon>Spiruroidea</taxon>
        <taxon>Gongylonematidae</taxon>
        <taxon>Gongylonema</taxon>
    </lineage>
</organism>
<dbReference type="OrthoDB" id="5798025at2759"/>
<name>A0A183DZB1_9BILA</name>
<dbReference type="WBParaSite" id="GPUH_0001406701-mRNA-1">
    <property type="protein sequence ID" value="GPUH_0001406701-mRNA-1"/>
    <property type="gene ID" value="GPUH_0001406701"/>
</dbReference>
<gene>
    <name evidence="2" type="ORF">GPUH_LOCUS14052</name>
</gene>
<protein>
    <submittedName>
        <fullName evidence="4">Transcriptional regulator</fullName>
    </submittedName>
</protein>
<keyword evidence="3" id="KW-1185">Reference proteome</keyword>
<accession>A0A183DZB1</accession>
<dbReference type="AlphaFoldDB" id="A0A183DZB1"/>